<dbReference type="RefSeq" id="WP_086865283.1">
    <property type="nucleotide sequence ID" value="NZ_JADBEG010000001.1"/>
</dbReference>
<evidence type="ECO:0000313" key="2">
    <source>
        <dbReference type="Proteomes" id="UP000631670"/>
    </source>
</evidence>
<comment type="caution">
    <text evidence="1">The sequence shown here is derived from an EMBL/GenBank/DDBJ whole genome shotgun (WGS) entry which is preliminary data.</text>
</comment>
<proteinExistence type="predicted"/>
<organism evidence="1 2">
    <name type="scientific">Amycolatopsis lexingtonensis</name>
    <dbReference type="NCBI Taxonomy" id="218822"/>
    <lineage>
        <taxon>Bacteria</taxon>
        <taxon>Bacillati</taxon>
        <taxon>Actinomycetota</taxon>
        <taxon>Actinomycetes</taxon>
        <taxon>Pseudonocardiales</taxon>
        <taxon>Pseudonocardiaceae</taxon>
        <taxon>Amycolatopsis</taxon>
    </lineage>
</organism>
<dbReference type="Proteomes" id="UP000631670">
    <property type="component" value="Unassembled WGS sequence"/>
</dbReference>
<dbReference type="EMBL" id="JADBEG010000001">
    <property type="protein sequence ID" value="MBE1493184.1"/>
    <property type="molecule type" value="Genomic_DNA"/>
</dbReference>
<keyword evidence="2" id="KW-1185">Reference proteome</keyword>
<evidence type="ECO:0000313" key="1">
    <source>
        <dbReference type="EMBL" id="MBE1493184.1"/>
    </source>
</evidence>
<accession>A0ABR9HQI2</accession>
<name>A0ABR9HQI2_9PSEU</name>
<gene>
    <name evidence="1" type="ORF">H4696_000284</name>
</gene>
<reference evidence="1 2" key="1">
    <citation type="submission" date="2020-10" db="EMBL/GenBank/DDBJ databases">
        <title>Sequencing the genomes of 1000 actinobacteria strains.</title>
        <authorList>
            <person name="Klenk H.-P."/>
        </authorList>
    </citation>
    <scope>NUCLEOTIDE SEQUENCE [LARGE SCALE GENOMIC DNA]</scope>
    <source>
        <strain evidence="1 2">DSM 44653</strain>
    </source>
</reference>
<sequence>MRTFHDFLADLDRELAAADMIPTDEPAAVAAFLRALLARDVRPLTTAKGDVVEVVSAAAIRRELDHLSRSSPS</sequence>
<protein>
    <submittedName>
        <fullName evidence="1">Uncharacterized protein</fullName>
    </submittedName>
</protein>